<sequence length="495" mass="54611">MVVAPASESRVMLASTNLNQKLGDASLQCLSKDVLGKLGESCHQLIHWSSKTLEKTPILDIGAIENIRSRKIQVVPRIKKFSSSVVELVNCEKLKIDSVILATGYHSNAFSQLKKEEKKRLHSRKQFGQRSKKKLIRQHKASLAAVVKFAPKGPPRRSTRQIKPKIEEEADEDDNSDDKALLRRANEHLTRRRPKAEKKSSVQVAFSHGVASNSVRSFGKQRERKDDQCDATGLRDLASDSIENPVNLPSTDTGVCETFTDSTSALLSKKKGEYKEPWDYRRSYYPITLPLRQPYSGDPELLDEAEFGKAAAKLDYDENATNSASDLGLLEKDDKPQMLFLQLPPNLPLSKQPASVSRRDTADHLNSSMISETHQKVTAGNVPGVSGNSTDMKGKEILGSSMYQRSAYGSRKGSSLEDLPGGYMGKMLVYKSGAVKLKLGDVLYDVSPGSDCTFAQNVVAVNTVDRHCCELGELRKRAVLTPDIDSLLVPVIDLG</sequence>
<dbReference type="PANTHER" id="PTHR13408">
    <property type="entry name" value="DNA-DIRECTED RNA POLYMERASE III"/>
    <property type="match status" value="1"/>
</dbReference>
<feature type="region of interest" description="Disordered" evidence="5">
    <location>
        <begin position="214"/>
        <end position="255"/>
    </location>
</feature>
<evidence type="ECO:0000256" key="4">
    <source>
        <dbReference type="ARBA" id="ARBA00023242"/>
    </source>
</evidence>
<keyword evidence="3" id="KW-0804">Transcription</keyword>
<evidence type="ECO:0000256" key="5">
    <source>
        <dbReference type="SAM" id="MobiDB-lite"/>
    </source>
</evidence>
<keyword evidence="7" id="KW-1185">Reference proteome</keyword>
<evidence type="ECO:0000313" key="6">
    <source>
        <dbReference type="EMBL" id="KAL2558487.1"/>
    </source>
</evidence>
<proteinExistence type="predicted"/>
<keyword evidence="4" id="KW-0539">Nucleus</keyword>
<accession>A0ABD1X976</accession>
<dbReference type="Pfam" id="PF05132">
    <property type="entry name" value="RNA_pol_Rpc4"/>
    <property type="match status" value="1"/>
</dbReference>
<protein>
    <submittedName>
        <fullName evidence="6">DNA-directed RNA polymerase III subunit rpc4-like</fullName>
    </submittedName>
</protein>
<dbReference type="GO" id="GO:0005634">
    <property type="term" value="C:nucleus"/>
    <property type="evidence" value="ECO:0007669"/>
    <property type="project" value="UniProtKB-SubCell"/>
</dbReference>
<dbReference type="GO" id="GO:0000428">
    <property type="term" value="C:DNA-directed RNA polymerase complex"/>
    <property type="evidence" value="ECO:0007669"/>
    <property type="project" value="UniProtKB-KW"/>
</dbReference>
<feature type="region of interest" description="Disordered" evidence="5">
    <location>
        <begin position="150"/>
        <end position="179"/>
    </location>
</feature>
<dbReference type="EMBL" id="JBFOLJ010000001">
    <property type="protein sequence ID" value="KAL2558487.1"/>
    <property type="molecule type" value="Genomic_DNA"/>
</dbReference>
<evidence type="ECO:0000256" key="3">
    <source>
        <dbReference type="ARBA" id="ARBA00023163"/>
    </source>
</evidence>
<feature type="compositionally biased region" description="Polar residues" evidence="5">
    <location>
        <begin position="241"/>
        <end position="255"/>
    </location>
</feature>
<comment type="subcellular location">
    <subcellularLocation>
        <location evidence="1">Nucleus</location>
    </subcellularLocation>
</comment>
<feature type="compositionally biased region" description="Basic residues" evidence="5">
    <location>
        <begin position="154"/>
        <end position="163"/>
    </location>
</feature>
<organism evidence="6 7">
    <name type="scientific">Forsythia ovata</name>
    <dbReference type="NCBI Taxonomy" id="205694"/>
    <lineage>
        <taxon>Eukaryota</taxon>
        <taxon>Viridiplantae</taxon>
        <taxon>Streptophyta</taxon>
        <taxon>Embryophyta</taxon>
        <taxon>Tracheophyta</taxon>
        <taxon>Spermatophyta</taxon>
        <taxon>Magnoliopsida</taxon>
        <taxon>eudicotyledons</taxon>
        <taxon>Gunneridae</taxon>
        <taxon>Pentapetalae</taxon>
        <taxon>asterids</taxon>
        <taxon>lamiids</taxon>
        <taxon>Lamiales</taxon>
        <taxon>Oleaceae</taxon>
        <taxon>Forsythieae</taxon>
        <taxon>Forsythia</taxon>
    </lineage>
</organism>
<keyword evidence="2" id="KW-0240">DNA-directed RNA polymerase</keyword>
<evidence type="ECO:0000256" key="2">
    <source>
        <dbReference type="ARBA" id="ARBA00022478"/>
    </source>
</evidence>
<comment type="caution">
    <text evidence="6">The sequence shown here is derived from an EMBL/GenBank/DDBJ whole genome shotgun (WGS) entry which is preliminary data.</text>
</comment>
<evidence type="ECO:0000256" key="1">
    <source>
        <dbReference type="ARBA" id="ARBA00004123"/>
    </source>
</evidence>
<evidence type="ECO:0000313" key="7">
    <source>
        <dbReference type="Proteomes" id="UP001604277"/>
    </source>
</evidence>
<dbReference type="PANTHER" id="PTHR13408:SF0">
    <property type="entry name" value="DNA-DIRECTED RNA POLYMERASE III SUBUNIT RPC4"/>
    <property type="match status" value="1"/>
</dbReference>
<name>A0ABD1X976_9LAMI</name>
<gene>
    <name evidence="6" type="ORF">Fot_03226</name>
</gene>
<reference evidence="7" key="1">
    <citation type="submission" date="2024-07" db="EMBL/GenBank/DDBJ databases">
        <title>Two chromosome-level genome assemblies of Korean endemic species Abeliophyllum distichum and Forsythia ovata (Oleaceae).</title>
        <authorList>
            <person name="Jang H."/>
        </authorList>
    </citation>
    <scope>NUCLEOTIDE SEQUENCE [LARGE SCALE GENOMIC DNA]</scope>
</reference>
<dbReference type="AlphaFoldDB" id="A0ABD1X976"/>
<dbReference type="Proteomes" id="UP001604277">
    <property type="component" value="Unassembled WGS sequence"/>
</dbReference>
<dbReference type="InterPro" id="IPR007811">
    <property type="entry name" value="RPC4"/>
</dbReference>